<evidence type="ECO:0000256" key="7">
    <source>
        <dbReference type="ARBA" id="ARBA00023136"/>
    </source>
</evidence>
<comment type="subcellular location">
    <subcellularLocation>
        <location evidence="1">Membrane</location>
    </subcellularLocation>
    <subcellularLocation>
        <location evidence="9">Mitochondrion membrane</location>
        <topology evidence="9">Multi-pass membrane protein</topology>
    </subcellularLocation>
</comment>
<dbReference type="EC" id="7.1.1.2" evidence="9"/>
<comment type="similarity">
    <text evidence="2 9">Belongs to the complex I subunit 3 family.</text>
</comment>
<dbReference type="InterPro" id="IPR038430">
    <property type="entry name" value="NDAH_ubi_oxred_su3_sf"/>
</dbReference>
<geneLocation type="mitochondrion" evidence="10"/>
<evidence type="ECO:0000256" key="1">
    <source>
        <dbReference type="ARBA" id="ARBA00004370"/>
    </source>
</evidence>
<comment type="function">
    <text evidence="9">Core subunit of the mitochondrial membrane respiratory chain NADH dehydrogenase (Complex I) which catalyzes electron transfer from NADH through the respiratory chain, using ubiquinone as an electron acceptor. Essential for the catalytic activity of complex I.</text>
</comment>
<keyword evidence="9" id="KW-1278">Translocase</keyword>
<keyword evidence="9" id="KW-0830">Ubiquinone</keyword>
<evidence type="ECO:0000256" key="6">
    <source>
        <dbReference type="ARBA" id="ARBA00022989"/>
    </source>
</evidence>
<evidence type="ECO:0000256" key="9">
    <source>
        <dbReference type="RuleBase" id="RU003640"/>
    </source>
</evidence>
<keyword evidence="9 10" id="KW-0496">Mitochondrion</keyword>
<dbReference type="PANTHER" id="PTHR11058:SF9">
    <property type="entry name" value="NADH-UBIQUINONE OXIDOREDUCTASE CHAIN 3"/>
    <property type="match status" value="1"/>
</dbReference>
<organism evidence="10">
    <name type="scientific">Pedicinus badii</name>
    <dbReference type="NCBI Taxonomy" id="430776"/>
    <lineage>
        <taxon>Eukaryota</taxon>
        <taxon>Metazoa</taxon>
        <taxon>Ecdysozoa</taxon>
        <taxon>Arthropoda</taxon>
        <taxon>Hexapoda</taxon>
        <taxon>Insecta</taxon>
        <taxon>Pterygota</taxon>
        <taxon>Neoptera</taxon>
        <taxon>Paraneoptera</taxon>
        <taxon>Psocodea</taxon>
        <taxon>Troctomorpha</taxon>
        <taxon>Phthiraptera</taxon>
        <taxon>Anoplura</taxon>
        <taxon>Pedicinidae</taxon>
        <taxon>Pedicinus</taxon>
    </lineage>
</organism>
<dbReference type="InterPro" id="IPR000440">
    <property type="entry name" value="NADH_UbQ/plastoQ_OxRdtase_su3"/>
</dbReference>
<keyword evidence="9" id="KW-0249">Electron transport</keyword>
<feature type="transmembrane region" description="Helical" evidence="9">
    <location>
        <begin position="6"/>
        <end position="26"/>
    </location>
</feature>
<keyword evidence="7 9" id="KW-0472">Membrane</keyword>
<protein>
    <recommendedName>
        <fullName evidence="3 9">NADH-ubiquinone oxidoreductase chain 3</fullName>
        <ecNumber evidence="9">7.1.1.2</ecNumber>
    </recommendedName>
</protein>
<gene>
    <name evidence="10" type="primary">nad3</name>
</gene>
<feature type="transmembrane region" description="Helical" evidence="9">
    <location>
        <begin position="58"/>
        <end position="83"/>
    </location>
</feature>
<accession>A0A7H1K1A7</accession>
<keyword evidence="4 9" id="KW-0813">Transport</keyword>
<evidence type="ECO:0000256" key="4">
    <source>
        <dbReference type="ARBA" id="ARBA00022448"/>
    </source>
</evidence>
<feature type="transmembrane region" description="Helical" evidence="9">
    <location>
        <begin position="89"/>
        <end position="109"/>
    </location>
</feature>
<sequence>MFQKLYIIFVVNLIIILMFGIMTLIFSNESCAFDCEFSPFECGVMPFSETAQNMHVHFYVVGILFLIFDIELVLTMPLVFASFTVNLQFSFWMAFMFILISGLFMEIMFGSLDWKM</sequence>
<keyword evidence="9" id="KW-0520">NAD</keyword>
<evidence type="ECO:0000256" key="8">
    <source>
        <dbReference type="ARBA" id="ARBA00049551"/>
    </source>
</evidence>
<evidence type="ECO:0000256" key="5">
    <source>
        <dbReference type="ARBA" id="ARBA00022692"/>
    </source>
</evidence>
<keyword evidence="6 9" id="KW-1133">Transmembrane helix</keyword>
<dbReference type="GO" id="GO:0008137">
    <property type="term" value="F:NADH dehydrogenase (ubiquinone) activity"/>
    <property type="evidence" value="ECO:0007669"/>
    <property type="project" value="UniProtKB-UniRule"/>
</dbReference>
<dbReference type="AlphaFoldDB" id="A0A7H1K1A7"/>
<dbReference type="GO" id="GO:0031966">
    <property type="term" value="C:mitochondrial membrane"/>
    <property type="evidence" value="ECO:0007669"/>
    <property type="project" value="UniProtKB-SubCell"/>
</dbReference>
<dbReference type="EMBL" id="MT721729">
    <property type="protein sequence ID" value="QNT17923.1"/>
    <property type="molecule type" value="Genomic_DNA"/>
</dbReference>
<evidence type="ECO:0000313" key="10">
    <source>
        <dbReference type="EMBL" id="QNT17923.1"/>
    </source>
</evidence>
<name>A0A7H1K1A7_9NEOP</name>
<evidence type="ECO:0000256" key="2">
    <source>
        <dbReference type="ARBA" id="ARBA00008472"/>
    </source>
</evidence>
<comment type="catalytic activity">
    <reaction evidence="8 9">
        <text>a ubiquinone + NADH + 5 H(+)(in) = a ubiquinol + NAD(+) + 4 H(+)(out)</text>
        <dbReference type="Rhea" id="RHEA:29091"/>
        <dbReference type="Rhea" id="RHEA-COMP:9565"/>
        <dbReference type="Rhea" id="RHEA-COMP:9566"/>
        <dbReference type="ChEBI" id="CHEBI:15378"/>
        <dbReference type="ChEBI" id="CHEBI:16389"/>
        <dbReference type="ChEBI" id="CHEBI:17976"/>
        <dbReference type="ChEBI" id="CHEBI:57540"/>
        <dbReference type="ChEBI" id="CHEBI:57945"/>
        <dbReference type="EC" id="7.1.1.2"/>
    </reaction>
</comment>
<dbReference type="GO" id="GO:0030964">
    <property type="term" value="C:NADH dehydrogenase complex"/>
    <property type="evidence" value="ECO:0007669"/>
    <property type="project" value="TreeGrafter"/>
</dbReference>
<keyword evidence="9" id="KW-0679">Respiratory chain</keyword>
<dbReference type="Gene3D" id="1.20.58.1610">
    <property type="entry name" value="NADH:ubiquinone/plastoquinone oxidoreductase, chain 3"/>
    <property type="match status" value="1"/>
</dbReference>
<dbReference type="Pfam" id="PF00507">
    <property type="entry name" value="Oxidored_q4"/>
    <property type="match status" value="1"/>
</dbReference>
<reference evidence="10" key="1">
    <citation type="submission" date="2020-06" db="EMBL/GenBank/DDBJ databases">
        <title>Mitochondrial karyotypes evolved in opposite directions between closely related macaque louse Pedicinus obtusus and colobus louse Pedicinus badii.</title>
        <authorList>
            <person name="Dong Y."/>
            <person name="Fu Y."/>
            <person name="Wang W."/>
            <person name="Nie Y."/>
            <person name="Liu G."/>
            <person name="Shao R."/>
        </authorList>
    </citation>
    <scope>NUCLEOTIDE SEQUENCE</scope>
</reference>
<proteinExistence type="inferred from homology"/>
<evidence type="ECO:0000256" key="3">
    <source>
        <dbReference type="ARBA" id="ARBA00021007"/>
    </source>
</evidence>
<keyword evidence="5 9" id="KW-0812">Transmembrane</keyword>
<dbReference type="PANTHER" id="PTHR11058">
    <property type="entry name" value="NADH-UBIQUINONE OXIDOREDUCTASE CHAIN 3"/>
    <property type="match status" value="1"/>
</dbReference>